<sequence length="218" mass="23727">MSTRTAPTDPDADPDADPSVDDGALSRRLVGWVLTVTGLIGGLAAFVLMVEKVALLRDPDYTPTCSINPILSCGSVMTTSQAEAFGFPNPLIGVAAFPVVVTTGVAVLAGLRLPRWWWLGLQAGAVFGVGFVHWLFFQSVYRIGALCPYCMVVWVAMIVLFCYTTLYTLDRGHLRVPARWRGAVDAAARVHTAIPVAWLLILTALIGEAFWSYWRTLL</sequence>
<dbReference type="Pfam" id="PF07884">
    <property type="entry name" value="VKOR"/>
    <property type="match status" value="1"/>
</dbReference>
<evidence type="ECO:0000313" key="14">
    <source>
        <dbReference type="Proteomes" id="UP000635606"/>
    </source>
</evidence>
<dbReference type="Proteomes" id="UP000635606">
    <property type="component" value="Unassembled WGS sequence"/>
</dbReference>
<reference evidence="13" key="1">
    <citation type="submission" date="2021-01" db="EMBL/GenBank/DDBJ databases">
        <title>Whole genome shotgun sequence of Virgisporangium ochraceum NBRC 16418.</title>
        <authorList>
            <person name="Komaki H."/>
            <person name="Tamura T."/>
        </authorList>
    </citation>
    <scope>NUCLEOTIDE SEQUENCE</scope>
    <source>
        <strain evidence="13">NBRC 16418</strain>
    </source>
</reference>
<dbReference type="AlphaFoldDB" id="A0A8J4A5D2"/>
<feature type="region of interest" description="Disordered" evidence="10">
    <location>
        <begin position="1"/>
        <end position="20"/>
    </location>
</feature>
<dbReference type="InterPro" id="IPR041714">
    <property type="entry name" value="VKOR_Actinobacteria"/>
</dbReference>
<feature type="transmembrane region" description="Helical" evidence="11">
    <location>
        <begin position="91"/>
        <end position="109"/>
    </location>
</feature>
<keyword evidence="14" id="KW-1185">Reference proteome</keyword>
<evidence type="ECO:0000256" key="7">
    <source>
        <dbReference type="ARBA" id="ARBA00023136"/>
    </source>
</evidence>
<comment type="subcellular location">
    <subcellularLocation>
        <location evidence="1">Membrane</location>
        <topology evidence="1">Multi-pass membrane protein</topology>
    </subcellularLocation>
</comment>
<proteinExistence type="inferred from homology"/>
<keyword evidence="3 11" id="KW-0812">Transmembrane</keyword>
<dbReference type="InterPro" id="IPR012932">
    <property type="entry name" value="VKOR"/>
</dbReference>
<dbReference type="RefSeq" id="WP_203933932.1">
    <property type="nucleotide sequence ID" value="NZ_BOPH01000129.1"/>
</dbReference>
<dbReference type="CDD" id="cd12922">
    <property type="entry name" value="VKOR_5"/>
    <property type="match status" value="1"/>
</dbReference>
<organism evidence="13 14">
    <name type="scientific">Virgisporangium ochraceum</name>
    <dbReference type="NCBI Taxonomy" id="65505"/>
    <lineage>
        <taxon>Bacteria</taxon>
        <taxon>Bacillati</taxon>
        <taxon>Actinomycetota</taxon>
        <taxon>Actinomycetes</taxon>
        <taxon>Micromonosporales</taxon>
        <taxon>Micromonosporaceae</taxon>
        <taxon>Virgisporangium</taxon>
    </lineage>
</organism>
<name>A0A8J4A5D2_9ACTN</name>
<comment type="caution">
    <text evidence="13">The sequence shown here is derived from an EMBL/GenBank/DDBJ whole genome shotgun (WGS) entry which is preliminary data.</text>
</comment>
<evidence type="ECO:0000256" key="6">
    <source>
        <dbReference type="ARBA" id="ARBA00023002"/>
    </source>
</evidence>
<protein>
    <submittedName>
        <fullName evidence="13">Membrane protein</fullName>
    </submittedName>
</protein>
<feature type="transmembrane region" description="Helical" evidence="11">
    <location>
        <begin position="143"/>
        <end position="169"/>
    </location>
</feature>
<evidence type="ECO:0000256" key="9">
    <source>
        <dbReference type="ARBA" id="ARBA00023284"/>
    </source>
</evidence>
<feature type="transmembrane region" description="Helical" evidence="11">
    <location>
        <begin position="190"/>
        <end position="214"/>
    </location>
</feature>
<keyword evidence="4" id="KW-0874">Quinone</keyword>
<evidence type="ECO:0000256" key="5">
    <source>
        <dbReference type="ARBA" id="ARBA00022989"/>
    </source>
</evidence>
<dbReference type="InterPro" id="IPR038354">
    <property type="entry name" value="VKOR_sf"/>
</dbReference>
<dbReference type="Gene3D" id="1.20.1440.130">
    <property type="entry name" value="VKOR domain"/>
    <property type="match status" value="1"/>
</dbReference>
<feature type="compositionally biased region" description="Acidic residues" evidence="10">
    <location>
        <begin position="10"/>
        <end position="20"/>
    </location>
</feature>
<keyword evidence="9" id="KW-0676">Redox-active center</keyword>
<evidence type="ECO:0000256" key="2">
    <source>
        <dbReference type="ARBA" id="ARBA00006214"/>
    </source>
</evidence>
<accession>A0A8J4A5D2</accession>
<keyword evidence="6" id="KW-0560">Oxidoreductase</keyword>
<dbReference type="GO" id="GO:0048038">
    <property type="term" value="F:quinone binding"/>
    <property type="evidence" value="ECO:0007669"/>
    <property type="project" value="UniProtKB-KW"/>
</dbReference>
<evidence type="ECO:0000256" key="4">
    <source>
        <dbReference type="ARBA" id="ARBA00022719"/>
    </source>
</evidence>
<dbReference type="GO" id="GO:0016020">
    <property type="term" value="C:membrane"/>
    <property type="evidence" value="ECO:0007669"/>
    <property type="project" value="UniProtKB-SubCell"/>
</dbReference>
<feature type="transmembrane region" description="Helical" evidence="11">
    <location>
        <begin position="116"/>
        <end position="137"/>
    </location>
</feature>
<evidence type="ECO:0000259" key="12">
    <source>
        <dbReference type="SMART" id="SM00756"/>
    </source>
</evidence>
<evidence type="ECO:0000256" key="10">
    <source>
        <dbReference type="SAM" id="MobiDB-lite"/>
    </source>
</evidence>
<evidence type="ECO:0000313" key="13">
    <source>
        <dbReference type="EMBL" id="GIJ74130.1"/>
    </source>
</evidence>
<evidence type="ECO:0000256" key="8">
    <source>
        <dbReference type="ARBA" id="ARBA00023157"/>
    </source>
</evidence>
<gene>
    <name evidence="13" type="ORF">Voc01_090470</name>
</gene>
<feature type="domain" description="Vitamin K epoxide reductase" evidence="12">
    <location>
        <begin position="27"/>
        <end position="168"/>
    </location>
</feature>
<dbReference type="SMART" id="SM00756">
    <property type="entry name" value="VKc"/>
    <property type="match status" value="1"/>
</dbReference>
<dbReference type="GO" id="GO:0016491">
    <property type="term" value="F:oxidoreductase activity"/>
    <property type="evidence" value="ECO:0007669"/>
    <property type="project" value="UniProtKB-KW"/>
</dbReference>
<keyword evidence="7 11" id="KW-0472">Membrane</keyword>
<evidence type="ECO:0000256" key="1">
    <source>
        <dbReference type="ARBA" id="ARBA00004141"/>
    </source>
</evidence>
<evidence type="ECO:0000256" key="3">
    <source>
        <dbReference type="ARBA" id="ARBA00022692"/>
    </source>
</evidence>
<comment type="similarity">
    <text evidence="2">Belongs to the VKOR family.</text>
</comment>
<feature type="transmembrane region" description="Helical" evidence="11">
    <location>
        <begin position="29"/>
        <end position="50"/>
    </location>
</feature>
<dbReference type="EMBL" id="BOPH01000129">
    <property type="protein sequence ID" value="GIJ74130.1"/>
    <property type="molecule type" value="Genomic_DNA"/>
</dbReference>
<evidence type="ECO:0000256" key="11">
    <source>
        <dbReference type="SAM" id="Phobius"/>
    </source>
</evidence>
<keyword evidence="5 11" id="KW-1133">Transmembrane helix</keyword>
<keyword evidence="8" id="KW-1015">Disulfide bond</keyword>